<dbReference type="NCBIfam" id="TIGR04183">
    <property type="entry name" value="Por_Secre_tail"/>
    <property type="match status" value="1"/>
</dbReference>
<evidence type="ECO:0000313" key="3">
    <source>
        <dbReference type="EMBL" id="PQJ09263.1"/>
    </source>
</evidence>
<reference evidence="3 4" key="1">
    <citation type="submission" date="2018-01" db="EMBL/GenBank/DDBJ databases">
        <title>A novel member of the phylum Bacteroidetes isolated from glacier ice.</title>
        <authorList>
            <person name="Liu Q."/>
            <person name="Xin Y.-H."/>
        </authorList>
    </citation>
    <scope>NUCLEOTIDE SEQUENCE [LARGE SCALE GENOMIC DNA]</scope>
    <source>
        <strain evidence="3 4">RB1R16</strain>
    </source>
</reference>
<dbReference type="InterPro" id="IPR045828">
    <property type="entry name" value="PKD_Bacteroidetes"/>
</dbReference>
<evidence type="ECO:0000313" key="4">
    <source>
        <dbReference type="Proteomes" id="UP000239872"/>
    </source>
</evidence>
<evidence type="ECO:0000259" key="1">
    <source>
        <dbReference type="Pfam" id="PF18962"/>
    </source>
</evidence>
<dbReference type="Pfam" id="PF18962">
    <property type="entry name" value="Por_Secre_tail"/>
    <property type="match status" value="1"/>
</dbReference>
<proteinExistence type="predicted"/>
<evidence type="ECO:0000259" key="2">
    <source>
        <dbReference type="Pfam" id="PF19406"/>
    </source>
</evidence>
<dbReference type="Pfam" id="PF19406">
    <property type="entry name" value="PKD_5"/>
    <property type="match status" value="1"/>
</dbReference>
<feature type="domain" description="PKD-like" evidence="2">
    <location>
        <begin position="710"/>
        <end position="793"/>
    </location>
</feature>
<dbReference type="EMBL" id="PPSL01000006">
    <property type="protein sequence ID" value="PQJ09263.1"/>
    <property type="molecule type" value="Genomic_DNA"/>
</dbReference>
<dbReference type="RefSeq" id="WP_105040714.1">
    <property type="nucleotide sequence ID" value="NZ_PPSL01000006.1"/>
</dbReference>
<gene>
    <name evidence="3" type="ORF">CJD36_018615</name>
</gene>
<keyword evidence="4" id="KW-1185">Reference proteome</keyword>
<dbReference type="OrthoDB" id="678824at2"/>
<accession>A0A2S7SQT7</accession>
<name>A0A2S7SQT7_9BACT</name>
<dbReference type="InterPro" id="IPR026444">
    <property type="entry name" value="Secre_tail"/>
</dbReference>
<dbReference type="AlphaFoldDB" id="A0A2S7SQT7"/>
<dbReference type="Proteomes" id="UP000239872">
    <property type="component" value="Unassembled WGS sequence"/>
</dbReference>
<sequence length="1049" mass="107043">MIINGPAGTSVSYTINGGSPLNALMNANGADTINSGALIATATYALVDITEGTCTYPSTGNAVVTVKPFPTVDATTDQSVCNGAATTPVIFTGAVSGTLFTWTNDNITTGIPATASDSITSLTLTNGTTDRVFSTVIVIPSVGGCVGISDTFVIASNPTPVLSSALTPSPVCNNTLFSYTPTSTTATTTFAWSRAAIAGISNTASNGSGDPNETLTNTTSDPIVVTYVYTLTANSCTNTQNVTVTVQPTPMLSSTLTPTAICNNTTFNYTPTSATTGTAFNWSRAIVAGISNTIGAGTNDPNEVLTNTTTAPIVVTYVYTLTANSCNNTESVTVTINPTPTVNSVANQTVCNTQSVAAVNFGGTVSGTTYTWTNNNSTIGLASSGTGDIATFAGMNTGNNIDTAIISVLPTANGCDGPTGNFLIIVNPTPHANAISDQQLCNGFATTTVVFGSNVVGSSYNFTNDNSLIGLALFGSTPSIPSFPATNTSISTLVSTVVVTPTANGCTGVADTFTYTVTPTPTVNAVSSQVLCNTDTTTAVNFTGAVAATVYDWSNSNSGIGLVSTGAGDIASFTSVNTSSIFDTATITVTPAIGTCTGSTQSLTIVVKPTPNVDPVTSQVLCNNTVTTGVIFTGLVSGTANNWTNTNTTIGLAASGIGNISAFGATNTTVATITANVMVTPSANGCVGVPQSFSFTVNPTPKLTSSLSGTVCSGAPFNYTPACATTGTTFAWTRAATGGLSNAAGTSSGSAGIINEVLNNITLAPKLVTYHYILSANACANNQNLLVTVNPAPAPPVIATMPTSSLCRDARYQNFGAATNAPDTVQYTWSATGATVFAQGAGHKNAIVNFPNAGIANVILTANATGFVCNTSDTFKVTVSGASAINPEIYYVHDHFICIDNTVDSYQWGFDDASSLDSTIYSGQVDQNFYQPSPDFTNKKYWVMTTKGGCGSKTYYNAPTGVITVGIADEASVNVFPNPTSDNAVVEVSGLNDGTNTVELTDITGKVIATEVLVEGKTVLNVNRLASGIYVVSCFHNGVKVGTTKLVRN</sequence>
<comment type="caution">
    <text evidence="3">The sequence shown here is derived from an EMBL/GenBank/DDBJ whole genome shotgun (WGS) entry which is preliminary data.</text>
</comment>
<feature type="domain" description="Secretion system C-terminal sorting" evidence="1">
    <location>
        <begin position="975"/>
        <end position="1040"/>
    </location>
</feature>
<organism evidence="3 4">
    <name type="scientific">Flavipsychrobacter stenotrophus</name>
    <dbReference type="NCBI Taxonomy" id="2077091"/>
    <lineage>
        <taxon>Bacteria</taxon>
        <taxon>Pseudomonadati</taxon>
        <taxon>Bacteroidota</taxon>
        <taxon>Chitinophagia</taxon>
        <taxon>Chitinophagales</taxon>
        <taxon>Chitinophagaceae</taxon>
        <taxon>Flavipsychrobacter</taxon>
    </lineage>
</organism>
<protein>
    <submittedName>
        <fullName evidence="3">Uncharacterized protein</fullName>
    </submittedName>
</protein>